<feature type="compositionally biased region" description="Gly residues" evidence="1">
    <location>
        <begin position="1"/>
        <end position="11"/>
    </location>
</feature>
<comment type="caution">
    <text evidence="2">The sequence shown here is derived from an EMBL/GenBank/DDBJ whole genome shotgun (WGS) entry which is preliminary data.</text>
</comment>
<proteinExistence type="predicted"/>
<sequence length="86" mass="9266">DTKTKGGGGNEGKLYQDGADPSCRPSGGRGDVIVRGCEPATFSNFTPALQKPFRLDELTSRTKQLDTSHCDVIPHLDWCSCVVDVL</sequence>
<dbReference type="AlphaFoldDB" id="A0AAD9C9C4"/>
<dbReference type="EMBL" id="JASDAP010000008">
    <property type="protein sequence ID" value="KAK1898210.1"/>
    <property type="molecule type" value="Genomic_DNA"/>
</dbReference>
<keyword evidence="3" id="KW-1185">Reference proteome</keyword>
<feature type="non-terminal residue" evidence="2">
    <location>
        <position position="1"/>
    </location>
</feature>
<reference evidence="2" key="1">
    <citation type="submission" date="2023-04" db="EMBL/GenBank/DDBJ databases">
        <title>Chromosome-level genome of Chaenocephalus aceratus.</title>
        <authorList>
            <person name="Park H."/>
        </authorList>
    </citation>
    <scope>NUCLEOTIDE SEQUENCE</scope>
    <source>
        <strain evidence="2">DE</strain>
        <tissue evidence="2">Muscle</tissue>
    </source>
</reference>
<gene>
    <name evidence="2" type="ORF">KUDE01_017736</name>
</gene>
<protein>
    <submittedName>
        <fullName evidence="2">Argininosuccinate synthase</fullName>
    </submittedName>
</protein>
<organism evidence="2 3">
    <name type="scientific">Dissostichus eleginoides</name>
    <name type="common">Patagonian toothfish</name>
    <name type="synonym">Dissostichus amissus</name>
    <dbReference type="NCBI Taxonomy" id="100907"/>
    <lineage>
        <taxon>Eukaryota</taxon>
        <taxon>Metazoa</taxon>
        <taxon>Chordata</taxon>
        <taxon>Craniata</taxon>
        <taxon>Vertebrata</taxon>
        <taxon>Euteleostomi</taxon>
        <taxon>Actinopterygii</taxon>
        <taxon>Neopterygii</taxon>
        <taxon>Teleostei</taxon>
        <taxon>Neoteleostei</taxon>
        <taxon>Acanthomorphata</taxon>
        <taxon>Eupercaria</taxon>
        <taxon>Perciformes</taxon>
        <taxon>Notothenioidei</taxon>
        <taxon>Nototheniidae</taxon>
        <taxon>Dissostichus</taxon>
    </lineage>
</organism>
<accession>A0AAD9C9C4</accession>
<evidence type="ECO:0000313" key="3">
    <source>
        <dbReference type="Proteomes" id="UP001228049"/>
    </source>
</evidence>
<evidence type="ECO:0000256" key="1">
    <source>
        <dbReference type="SAM" id="MobiDB-lite"/>
    </source>
</evidence>
<feature type="non-terminal residue" evidence="2">
    <location>
        <position position="86"/>
    </location>
</feature>
<name>A0AAD9C9C4_DISEL</name>
<feature type="region of interest" description="Disordered" evidence="1">
    <location>
        <begin position="1"/>
        <end position="27"/>
    </location>
</feature>
<dbReference type="Proteomes" id="UP001228049">
    <property type="component" value="Unassembled WGS sequence"/>
</dbReference>
<evidence type="ECO:0000313" key="2">
    <source>
        <dbReference type="EMBL" id="KAK1898210.1"/>
    </source>
</evidence>